<reference evidence="1 2" key="1">
    <citation type="submission" date="2020-04" db="EMBL/GenBank/DDBJ databases">
        <title>Genome sequencing of novel species.</title>
        <authorList>
            <person name="Heo J."/>
            <person name="Kim S.-J."/>
            <person name="Kim J.-S."/>
            <person name="Hong S.-B."/>
            <person name="Kwon S.-W."/>
        </authorList>
    </citation>
    <scope>NUCLEOTIDE SEQUENCE [LARGE SCALE GENOMIC DNA]</scope>
    <source>
        <strain evidence="1 2">F39-2</strain>
    </source>
</reference>
<keyword evidence="2" id="KW-1185">Reference proteome</keyword>
<dbReference type="KEGG" id="mrob:HH214_15100"/>
<protein>
    <submittedName>
        <fullName evidence="1">Uncharacterized protein</fullName>
    </submittedName>
</protein>
<organism evidence="1 2">
    <name type="scientific">Mucilaginibacter robiniae</name>
    <dbReference type="NCBI Taxonomy" id="2728022"/>
    <lineage>
        <taxon>Bacteria</taxon>
        <taxon>Pseudomonadati</taxon>
        <taxon>Bacteroidota</taxon>
        <taxon>Sphingobacteriia</taxon>
        <taxon>Sphingobacteriales</taxon>
        <taxon>Sphingobacteriaceae</taxon>
        <taxon>Mucilaginibacter</taxon>
    </lineage>
</organism>
<gene>
    <name evidence="1" type="ORF">HH214_15100</name>
</gene>
<evidence type="ECO:0000313" key="1">
    <source>
        <dbReference type="EMBL" id="QJD97100.1"/>
    </source>
</evidence>
<accession>A0A7L5E147</accession>
<evidence type="ECO:0000313" key="2">
    <source>
        <dbReference type="Proteomes" id="UP000503278"/>
    </source>
</evidence>
<name>A0A7L5E147_9SPHI</name>
<dbReference type="AlphaFoldDB" id="A0A7L5E147"/>
<proteinExistence type="predicted"/>
<sequence>MSAIFFTVENNLSLMVIPDTIAHLDGHAVITYTYSVFRDSGQYNTDQEEGKESTLHLDKHTDPNYMGYITFEKPNQLFTYTADGSEELSSNQVEEVIEQITYYRDNSDMWRHLYN</sequence>
<dbReference type="EMBL" id="CP051682">
    <property type="protein sequence ID" value="QJD97100.1"/>
    <property type="molecule type" value="Genomic_DNA"/>
</dbReference>
<dbReference type="Proteomes" id="UP000503278">
    <property type="component" value="Chromosome"/>
</dbReference>
<dbReference type="RefSeq" id="WP_169608983.1">
    <property type="nucleotide sequence ID" value="NZ_CP051682.1"/>
</dbReference>